<dbReference type="GO" id="GO:0016757">
    <property type="term" value="F:glycosyltransferase activity"/>
    <property type="evidence" value="ECO:0007669"/>
    <property type="project" value="UniProtKB-KW"/>
</dbReference>
<gene>
    <name evidence="4" type="ORF">SAMN04488115_1164</name>
</gene>
<dbReference type="OrthoDB" id="9771846at2"/>
<dbReference type="Gene3D" id="3.90.550.10">
    <property type="entry name" value="Spore Coat Polysaccharide Biosynthesis Protein SpsA, Chain A"/>
    <property type="match status" value="1"/>
</dbReference>
<accession>A0A1H6D480</accession>
<evidence type="ECO:0000256" key="2">
    <source>
        <dbReference type="ARBA" id="ARBA00022676"/>
    </source>
</evidence>
<organism evidence="4 5">
    <name type="scientific">Bosea lathyri</name>
    <dbReference type="NCBI Taxonomy" id="1036778"/>
    <lineage>
        <taxon>Bacteria</taxon>
        <taxon>Pseudomonadati</taxon>
        <taxon>Pseudomonadota</taxon>
        <taxon>Alphaproteobacteria</taxon>
        <taxon>Hyphomicrobiales</taxon>
        <taxon>Boseaceae</taxon>
        <taxon>Bosea</taxon>
    </lineage>
</organism>
<dbReference type="SUPFAM" id="SSF53448">
    <property type="entry name" value="Nucleotide-diphospho-sugar transferases"/>
    <property type="match status" value="1"/>
</dbReference>
<proteinExistence type="inferred from homology"/>
<keyword evidence="2" id="KW-0328">Glycosyltransferase</keyword>
<dbReference type="RefSeq" id="WP_160115908.1">
    <property type="nucleotide sequence ID" value="NZ_FNUY01000016.1"/>
</dbReference>
<evidence type="ECO:0000256" key="3">
    <source>
        <dbReference type="ARBA" id="ARBA00022679"/>
    </source>
</evidence>
<dbReference type="Proteomes" id="UP000236743">
    <property type="component" value="Unassembled WGS sequence"/>
</dbReference>
<evidence type="ECO:0000313" key="4">
    <source>
        <dbReference type="EMBL" id="SEG80169.1"/>
    </source>
</evidence>
<name>A0A1H6D480_9HYPH</name>
<evidence type="ECO:0000313" key="5">
    <source>
        <dbReference type="Proteomes" id="UP000236743"/>
    </source>
</evidence>
<comment type="similarity">
    <text evidence="1">Belongs to the glycosyltransferase 2 family.</text>
</comment>
<dbReference type="AlphaFoldDB" id="A0A1H6D480"/>
<reference evidence="4 5" key="1">
    <citation type="submission" date="2016-10" db="EMBL/GenBank/DDBJ databases">
        <authorList>
            <person name="de Groot N.N."/>
        </authorList>
    </citation>
    <scope>NUCLEOTIDE SEQUENCE [LARGE SCALE GENOMIC DNA]</scope>
    <source>
        <strain evidence="4 5">DSM 26656</strain>
    </source>
</reference>
<protein>
    <submittedName>
        <fullName evidence="4">Rhamnosyltransferase</fullName>
    </submittedName>
</protein>
<evidence type="ECO:0000256" key="1">
    <source>
        <dbReference type="ARBA" id="ARBA00006739"/>
    </source>
</evidence>
<sequence length="301" mass="32780">MTPQEVQKRDGRACAAVVLYHPDKVLLAHQAEGLRGCSLFAFANGPVHSDAIAALAPTDLRLISSPENVGLGRGLNAVMEAASDQGFTHVMLLDQDSEPPAGILETLTERSLALERQGEMIAVLAPRLVPPQEGFYKQIRYEWRGEARKEGLAAVDFAPTSGSLVSVAAYQAIGPFRDDFFIAGIDVEWGFRAWDRGWGSYIATDLAVPHRWGESVCEDELGKPQILRHTPIRNYYYARNVIAAARLRHVPLAWRVKSCAGLAAQIGLLALKGPPRSLRPVRVGIIDGFRGRLGPAPEGVT</sequence>
<keyword evidence="3 4" id="KW-0808">Transferase</keyword>
<dbReference type="EMBL" id="FNUY01000016">
    <property type="protein sequence ID" value="SEG80169.1"/>
    <property type="molecule type" value="Genomic_DNA"/>
</dbReference>
<dbReference type="InterPro" id="IPR029044">
    <property type="entry name" value="Nucleotide-diphossugar_trans"/>
</dbReference>
<keyword evidence="5" id="KW-1185">Reference proteome</keyword>
<dbReference type="PANTHER" id="PTHR43179">
    <property type="entry name" value="RHAMNOSYLTRANSFERASE WBBL"/>
    <property type="match status" value="1"/>
</dbReference>
<dbReference type="PANTHER" id="PTHR43179:SF12">
    <property type="entry name" value="GALACTOFURANOSYLTRANSFERASE GLFT2"/>
    <property type="match status" value="1"/>
</dbReference>